<evidence type="ECO:0000313" key="2">
    <source>
        <dbReference type="Proteomes" id="UP000192074"/>
    </source>
</evidence>
<comment type="caution">
    <text evidence="1">The sequence shown here is derived from an EMBL/GenBank/DDBJ whole genome shotgun (WGS) entry which is preliminary data.</text>
</comment>
<sequence>MTEERNDILRGVWEIAGFMGEDPRGLTANDIEQCTVPSFWDDGDICASKEAVRKYLDDELKARLTPTPIASFFLDEIKTIPEGDLGRVFFEKFHPCTREDFIEGYQRASNIAEHGISEAVSVIEAYRPT</sequence>
<proteinExistence type="predicted"/>
<reference evidence="1 2" key="1">
    <citation type="submission" date="2016-01" db="EMBL/GenBank/DDBJ databases">
        <authorList>
            <person name="Regsiter A."/>
            <person name="william w."/>
        </authorList>
    </citation>
    <scope>NUCLEOTIDE SEQUENCE [LARGE SCALE GENOMIC DNA]</scope>
    <source>
        <strain evidence="1 2">B6</strain>
    </source>
</reference>
<name>A0A822UXP1_AGRTU</name>
<dbReference type="AlphaFoldDB" id="A0A822UXP1"/>
<dbReference type="EMBL" id="FCNL01000006">
    <property type="protein sequence ID" value="CVI14510.1"/>
    <property type="molecule type" value="Genomic_DNA"/>
</dbReference>
<evidence type="ECO:0000313" key="1">
    <source>
        <dbReference type="EMBL" id="CVI14510.1"/>
    </source>
</evidence>
<protein>
    <submittedName>
        <fullName evidence="1">Uncharacterized protein</fullName>
    </submittedName>
</protein>
<accession>A0A822UXP1</accession>
<gene>
    <name evidence="1" type="ORF">AGR4A_Cc140017</name>
</gene>
<organism evidence="1 2">
    <name type="scientific">Agrobacterium tumefaciens str. B6</name>
    <dbReference type="NCBI Taxonomy" id="1183423"/>
    <lineage>
        <taxon>Bacteria</taxon>
        <taxon>Pseudomonadati</taxon>
        <taxon>Pseudomonadota</taxon>
        <taxon>Alphaproteobacteria</taxon>
        <taxon>Hyphomicrobiales</taxon>
        <taxon>Rhizobiaceae</taxon>
        <taxon>Rhizobium/Agrobacterium group</taxon>
        <taxon>Agrobacterium</taxon>
        <taxon>Agrobacterium tumefaciens complex</taxon>
    </lineage>
</organism>
<dbReference type="Proteomes" id="UP000192074">
    <property type="component" value="Unassembled WGS sequence"/>
</dbReference>
<dbReference type="RefSeq" id="WP_060725823.1">
    <property type="nucleotide sequence ID" value="NZ_LMVK01000051.1"/>
</dbReference>